<name>A0A1Y1WN22_9FUNG</name>
<protein>
    <submittedName>
        <fullName evidence="1">Uncharacterized protein</fullName>
    </submittedName>
</protein>
<dbReference type="RefSeq" id="XP_040748160.1">
    <property type="nucleotide sequence ID" value="XM_040886358.1"/>
</dbReference>
<keyword evidence="2" id="KW-1185">Reference proteome</keyword>
<dbReference type="AlphaFoldDB" id="A0A1Y1WN22"/>
<dbReference type="Proteomes" id="UP000193922">
    <property type="component" value="Unassembled WGS sequence"/>
</dbReference>
<proteinExistence type="predicted"/>
<evidence type="ECO:0000313" key="2">
    <source>
        <dbReference type="Proteomes" id="UP000193922"/>
    </source>
</evidence>
<comment type="caution">
    <text evidence="1">The sequence shown here is derived from an EMBL/GenBank/DDBJ whole genome shotgun (WGS) entry which is preliminary data.</text>
</comment>
<dbReference type="EMBL" id="MCFD01000001">
    <property type="protein sequence ID" value="ORX74949.1"/>
    <property type="molecule type" value="Genomic_DNA"/>
</dbReference>
<sequence length="215" mass="24830">MESPALVFVNRSDSENRWFPESKVINPRTTKERVLQNFKDTFANLSDASDAKIIQVAEYLIGWKGNNAATVPRKLTPRELDEKMAQAEAAEIVQVLNRKVFTLENETFNLALELKDLANFLGGYTHTAATGLHSYINARIEIGNEKATFNEDTYKCFILVRDQELVRLFFFRFRCMGSLHKPRNWTIYSNSEMVFDYVVYEIEILSSAFFDVMLD</sequence>
<reference evidence="1 2" key="1">
    <citation type="submission" date="2016-07" db="EMBL/GenBank/DDBJ databases">
        <title>Pervasive Adenine N6-methylation of Active Genes in Fungi.</title>
        <authorList>
            <consortium name="DOE Joint Genome Institute"/>
            <person name="Mondo S.J."/>
            <person name="Dannebaum R.O."/>
            <person name="Kuo R.C."/>
            <person name="Labutti K."/>
            <person name="Haridas S."/>
            <person name="Kuo A."/>
            <person name="Salamov A."/>
            <person name="Ahrendt S.R."/>
            <person name="Lipzen A."/>
            <person name="Sullivan W."/>
            <person name="Andreopoulos W.B."/>
            <person name="Clum A."/>
            <person name="Lindquist E."/>
            <person name="Daum C."/>
            <person name="Ramamoorthy G.K."/>
            <person name="Gryganskyi A."/>
            <person name="Culley D."/>
            <person name="Magnuson J.K."/>
            <person name="James T.Y."/>
            <person name="O'Malley M.A."/>
            <person name="Stajich J.E."/>
            <person name="Spatafora J.W."/>
            <person name="Visel A."/>
            <person name="Grigoriev I.V."/>
        </authorList>
    </citation>
    <scope>NUCLEOTIDE SEQUENCE [LARGE SCALE GENOMIC DNA]</scope>
    <source>
        <strain evidence="1 2">ATCC 12442</strain>
    </source>
</reference>
<dbReference type="GeneID" id="63803006"/>
<evidence type="ECO:0000313" key="1">
    <source>
        <dbReference type="EMBL" id="ORX74949.1"/>
    </source>
</evidence>
<organism evidence="1 2">
    <name type="scientific">Linderina pennispora</name>
    <dbReference type="NCBI Taxonomy" id="61395"/>
    <lineage>
        <taxon>Eukaryota</taxon>
        <taxon>Fungi</taxon>
        <taxon>Fungi incertae sedis</taxon>
        <taxon>Zoopagomycota</taxon>
        <taxon>Kickxellomycotina</taxon>
        <taxon>Kickxellomycetes</taxon>
        <taxon>Kickxellales</taxon>
        <taxon>Kickxellaceae</taxon>
        <taxon>Linderina</taxon>
    </lineage>
</organism>
<gene>
    <name evidence="1" type="ORF">DL89DRAFT_264741</name>
</gene>
<accession>A0A1Y1WN22</accession>